<evidence type="ECO:0000313" key="2">
    <source>
        <dbReference type="EMBL" id="AFU58612.1"/>
    </source>
</evidence>
<feature type="transmembrane region" description="Helical" evidence="1">
    <location>
        <begin position="68"/>
        <end position="89"/>
    </location>
</feature>
<dbReference type="KEGG" id="nga:Ngar_c16790"/>
<sequence>MIRNMTARTIFRNKMSLGEWIGRRFWESRQFYSAYIALFIAISNWITIQYRLLLENIPILNAMFSNIWVFLVVATVVFTILSILGGHYIHRKRQFRIEQAVAIEENPYLYRAAPGKERDLMIPMGILQLDATEAILRANNMLTDEKKKQIDAFKNELKKLSQGLPIGAVPAASTTTARQGVEKRDNALA</sequence>
<dbReference type="HOGENOM" id="CLU_1431691_0_0_2"/>
<feature type="transmembrane region" description="Helical" evidence="1">
    <location>
        <begin position="31"/>
        <end position="48"/>
    </location>
</feature>
<gene>
    <name evidence="2" type="ordered locus">Ngar_c16790</name>
</gene>
<protein>
    <submittedName>
        <fullName evidence="2">Uncharacterized protein</fullName>
    </submittedName>
</protein>
<reference evidence="2 3" key="1">
    <citation type="journal article" date="2012" name="Environ. Microbiol.">
        <title>The genome of the ammonia-oxidizing Candidatus Nitrososphaera gargensis: insights into metabolic versatility and environmental adaptations.</title>
        <authorList>
            <person name="Spang A."/>
            <person name="Poehlein A."/>
            <person name="Offre P."/>
            <person name="Zumbragel S."/>
            <person name="Haider S."/>
            <person name="Rychlik N."/>
            <person name="Nowka B."/>
            <person name="Schmeisser C."/>
            <person name="Lebedeva E.V."/>
            <person name="Rattei T."/>
            <person name="Bohm C."/>
            <person name="Schmid M."/>
            <person name="Galushko A."/>
            <person name="Hatzenpichler R."/>
            <person name="Weinmaier T."/>
            <person name="Daniel R."/>
            <person name="Schleper C."/>
            <person name="Spieck E."/>
            <person name="Streit W."/>
            <person name="Wagner M."/>
        </authorList>
    </citation>
    <scope>NUCLEOTIDE SEQUENCE [LARGE SCALE GENOMIC DNA]</scope>
    <source>
        <strain evidence="3">Ga9.2</strain>
    </source>
</reference>
<dbReference type="Proteomes" id="UP000008037">
    <property type="component" value="Chromosome"/>
</dbReference>
<keyword evidence="3" id="KW-1185">Reference proteome</keyword>
<dbReference type="STRING" id="1237085.Ngar_c16790"/>
<name>K0IK02_NITGG</name>
<keyword evidence="1" id="KW-0472">Membrane</keyword>
<dbReference type="InParanoid" id="K0IK02"/>
<evidence type="ECO:0000313" key="3">
    <source>
        <dbReference type="Proteomes" id="UP000008037"/>
    </source>
</evidence>
<dbReference type="BioCyc" id="CNIT1237085:G1324-1677-MONOMER"/>
<dbReference type="EMBL" id="CP002408">
    <property type="protein sequence ID" value="AFU58612.1"/>
    <property type="molecule type" value="Genomic_DNA"/>
</dbReference>
<keyword evidence="1" id="KW-0812">Transmembrane</keyword>
<keyword evidence="1" id="KW-1133">Transmembrane helix</keyword>
<proteinExistence type="predicted"/>
<organism evidence="2 3">
    <name type="scientific">Nitrososphaera gargensis (strain Ga9.2)</name>
    <dbReference type="NCBI Taxonomy" id="1237085"/>
    <lineage>
        <taxon>Archaea</taxon>
        <taxon>Nitrososphaerota</taxon>
        <taxon>Nitrososphaeria</taxon>
        <taxon>Nitrososphaerales</taxon>
        <taxon>Nitrososphaeraceae</taxon>
        <taxon>Nitrososphaera</taxon>
    </lineage>
</organism>
<accession>K0IK02</accession>
<dbReference type="AlphaFoldDB" id="K0IK02"/>
<evidence type="ECO:0000256" key="1">
    <source>
        <dbReference type="SAM" id="Phobius"/>
    </source>
</evidence>